<organism evidence="3 4">
    <name type="scientific">Dichomitus squalens</name>
    <dbReference type="NCBI Taxonomy" id="114155"/>
    <lineage>
        <taxon>Eukaryota</taxon>
        <taxon>Fungi</taxon>
        <taxon>Dikarya</taxon>
        <taxon>Basidiomycota</taxon>
        <taxon>Agaricomycotina</taxon>
        <taxon>Agaricomycetes</taxon>
        <taxon>Polyporales</taxon>
        <taxon>Polyporaceae</taxon>
        <taxon>Dichomitus</taxon>
    </lineage>
</organism>
<dbReference type="Proteomes" id="UP000292082">
    <property type="component" value="Unassembled WGS sequence"/>
</dbReference>
<evidence type="ECO:0000313" key="2">
    <source>
        <dbReference type="EMBL" id="TBU33930.1"/>
    </source>
</evidence>
<protein>
    <submittedName>
        <fullName evidence="3">Uncharacterized protein</fullName>
    </submittedName>
</protein>
<sequence length="68" mass="7250">MPEHSPEGTRTVGPADSTVPDWYRGRERDYAGARAHGGRGLCAKGPAKTATTLFQPGCASCEEAFGRR</sequence>
<accession>A0A4Q9PR10</accession>
<reference evidence="3 4" key="1">
    <citation type="submission" date="2019-01" db="EMBL/GenBank/DDBJ databases">
        <title>Draft genome sequences of three monokaryotic isolates of the white-rot basidiomycete fungus Dichomitus squalens.</title>
        <authorList>
            <consortium name="DOE Joint Genome Institute"/>
            <person name="Lopez S.C."/>
            <person name="Andreopoulos B."/>
            <person name="Pangilinan J."/>
            <person name="Lipzen A."/>
            <person name="Riley R."/>
            <person name="Ahrendt S."/>
            <person name="Ng V."/>
            <person name="Barry K."/>
            <person name="Daum C."/>
            <person name="Grigoriev I.V."/>
            <person name="Hilden K.S."/>
            <person name="Makela M.R."/>
            <person name="de Vries R.P."/>
        </authorList>
    </citation>
    <scope>NUCLEOTIDE SEQUENCE [LARGE SCALE GENOMIC DNA]</scope>
    <source>
        <strain evidence="3 4">CBS 464.89</strain>
        <strain evidence="2">OM18370.1</strain>
    </source>
</reference>
<dbReference type="AlphaFoldDB" id="A0A4Q9PR10"/>
<dbReference type="Proteomes" id="UP000292957">
    <property type="component" value="Unassembled WGS sequence"/>
</dbReference>
<gene>
    <name evidence="3" type="ORF">BD310DRAFT_949815</name>
    <name evidence="2" type="ORF">BD311DRAFT_774388</name>
</gene>
<evidence type="ECO:0000313" key="4">
    <source>
        <dbReference type="Proteomes" id="UP000292082"/>
    </source>
</evidence>
<feature type="region of interest" description="Disordered" evidence="1">
    <location>
        <begin position="1"/>
        <end position="22"/>
    </location>
</feature>
<proteinExistence type="predicted"/>
<name>A0A4Q9PR10_9APHY</name>
<dbReference type="EMBL" id="ML145145">
    <property type="protein sequence ID" value="TBU56812.1"/>
    <property type="molecule type" value="Genomic_DNA"/>
</dbReference>
<evidence type="ECO:0000256" key="1">
    <source>
        <dbReference type="SAM" id="MobiDB-lite"/>
    </source>
</evidence>
<keyword evidence="4" id="KW-1185">Reference proteome</keyword>
<dbReference type="EMBL" id="ML143390">
    <property type="protein sequence ID" value="TBU33930.1"/>
    <property type="molecule type" value="Genomic_DNA"/>
</dbReference>
<evidence type="ECO:0000313" key="3">
    <source>
        <dbReference type="EMBL" id="TBU56812.1"/>
    </source>
</evidence>